<feature type="compositionally biased region" description="Basic and acidic residues" evidence="7">
    <location>
        <begin position="95"/>
        <end position="107"/>
    </location>
</feature>
<dbReference type="GO" id="GO:0005739">
    <property type="term" value="C:mitochondrion"/>
    <property type="evidence" value="ECO:0007669"/>
    <property type="project" value="UniProtKB-SubCell"/>
</dbReference>
<evidence type="ECO:0000313" key="8">
    <source>
        <dbReference type="EMBL" id="KJA21551.1"/>
    </source>
</evidence>
<sequence length="107" mass="12665">MAAFITPSRLASLKQLRCSIFQTSYNPQSLRTGAKYLRRRLRGPSMVGYYPESFDIPQIMRQNKWLEMVDEDEEERLMDIVDRKKRGKGTPKKAKTPEESRRLTKRR</sequence>
<evidence type="ECO:0000256" key="4">
    <source>
        <dbReference type="ARBA" id="ARBA00023128"/>
    </source>
</evidence>
<evidence type="ECO:0000256" key="5">
    <source>
        <dbReference type="ARBA" id="ARBA00023274"/>
    </source>
</evidence>
<dbReference type="PANTHER" id="PTHR13362:SF2">
    <property type="entry name" value="SMALL RIBOSOMAL SUBUNIT PROTEIN MS33"/>
    <property type="match status" value="1"/>
</dbReference>
<dbReference type="PANTHER" id="PTHR13362">
    <property type="entry name" value="MITOCHONDRIAL RIBOSOMAL PROTEIN S33"/>
    <property type="match status" value="1"/>
</dbReference>
<evidence type="ECO:0000313" key="9">
    <source>
        <dbReference type="Proteomes" id="UP000054270"/>
    </source>
</evidence>
<dbReference type="GO" id="GO:1990904">
    <property type="term" value="C:ribonucleoprotein complex"/>
    <property type="evidence" value="ECO:0007669"/>
    <property type="project" value="UniProtKB-KW"/>
</dbReference>
<keyword evidence="3" id="KW-0689">Ribosomal protein</keyword>
<gene>
    <name evidence="8" type="ORF">HYPSUDRAFT_140495</name>
</gene>
<proteinExistence type="inferred from homology"/>
<protein>
    <recommendedName>
        <fullName evidence="6">Small ribosomal subunit protein mS33</fullName>
    </recommendedName>
</protein>
<feature type="region of interest" description="Disordered" evidence="7">
    <location>
        <begin position="79"/>
        <end position="107"/>
    </location>
</feature>
<evidence type="ECO:0000256" key="3">
    <source>
        <dbReference type="ARBA" id="ARBA00022980"/>
    </source>
</evidence>
<name>A0A0D2NYK3_HYPSF</name>
<dbReference type="AlphaFoldDB" id="A0A0D2NYK3"/>
<organism evidence="8 9">
    <name type="scientific">Hypholoma sublateritium (strain FD-334 SS-4)</name>
    <dbReference type="NCBI Taxonomy" id="945553"/>
    <lineage>
        <taxon>Eukaryota</taxon>
        <taxon>Fungi</taxon>
        <taxon>Dikarya</taxon>
        <taxon>Basidiomycota</taxon>
        <taxon>Agaricomycotina</taxon>
        <taxon>Agaricomycetes</taxon>
        <taxon>Agaricomycetidae</taxon>
        <taxon>Agaricales</taxon>
        <taxon>Agaricineae</taxon>
        <taxon>Strophariaceae</taxon>
        <taxon>Hypholoma</taxon>
    </lineage>
</organism>
<dbReference type="GO" id="GO:0005840">
    <property type="term" value="C:ribosome"/>
    <property type="evidence" value="ECO:0007669"/>
    <property type="project" value="UniProtKB-KW"/>
</dbReference>
<keyword evidence="9" id="KW-1185">Reference proteome</keyword>
<feature type="compositionally biased region" description="Basic residues" evidence="7">
    <location>
        <begin position="83"/>
        <end position="94"/>
    </location>
</feature>
<dbReference type="EMBL" id="KN817557">
    <property type="protein sequence ID" value="KJA21551.1"/>
    <property type="molecule type" value="Genomic_DNA"/>
</dbReference>
<comment type="subcellular location">
    <subcellularLocation>
        <location evidence="1">Mitochondrion</location>
    </subcellularLocation>
</comment>
<keyword evidence="4" id="KW-0496">Mitochondrion</keyword>
<evidence type="ECO:0000256" key="6">
    <source>
        <dbReference type="ARBA" id="ARBA00035132"/>
    </source>
</evidence>
<reference evidence="9" key="1">
    <citation type="submission" date="2014-04" db="EMBL/GenBank/DDBJ databases">
        <title>Evolutionary Origins and Diversification of the Mycorrhizal Mutualists.</title>
        <authorList>
            <consortium name="DOE Joint Genome Institute"/>
            <consortium name="Mycorrhizal Genomics Consortium"/>
            <person name="Kohler A."/>
            <person name="Kuo A."/>
            <person name="Nagy L.G."/>
            <person name="Floudas D."/>
            <person name="Copeland A."/>
            <person name="Barry K.W."/>
            <person name="Cichocki N."/>
            <person name="Veneault-Fourrey C."/>
            <person name="LaButti K."/>
            <person name="Lindquist E.A."/>
            <person name="Lipzen A."/>
            <person name="Lundell T."/>
            <person name="Morin E."/>
            <person name="Murat C."/>
            <person name="Riley R."/>
            <person name="Ohm R."/>
            <person name="Sun H."/>
            <person name="Tunlid A."/>
            <person name="Henrissat B."/>
            <person name="Grigoriev I.V."/>
            <person name="Hibbett D.S."/>
            <person name="Martin F."/>
        </authorList>
    </citation>
    <scope>NUCLEOTIDE SEQUENCE [LARGE SCALE GENOMIC DNA]</scope>
    <source>
        <strain evidence="9">FD-334 SS-4</strain>
    </source>
</reference>
<dbReference type="OMA" id="FKEWFPE"/>
<dbReference type="OrthoDB" id="2257454at2759"/>
<evidence type="ECO:0000256" key="2">
    <source>
        <dbReference type="ARBA" id="ARBA00008970"/>
    </source>
</evidence>
<dbReference type="InterPro" id="IPR013219">
    <property type="entry name" value="Ribosomal_mS33"/>
</dbReference>
<dbReference type="STRING" id="945553.A0A0D2NYK3"/>
<evidence type="ECO:0000256" key="1">
    <source>
        <dbReference type="ARBA" id="ARBA00004173"/>
    </source>
</evidence>
<dbReference type="Proteomes" id="UP000054270">
    <property type="component" value="Unassembled WGS sequence"/>
</dbReference>
<dbReference type="Pfam" id="PF08293">
    <property type="entry name" value="MRP-S33"/>
    <property type="match status" value="1"/>
</dbReference>
<comment type="similarity">
    <text evidence="2">Belongs to the mitochondrion-specific ribosomal protein mS33 family.</text>
</comment>
<keyword evidence="5" id="KW-0687">Ribonucleoprotein</keyword>
<accession>A0A0D2NYK3</accession>
<evidence type="ECO:0000256" key="7">
    <source>
        <dbReference type="SAM" id="MobiDB-lite"/>
    </source>
</evidence>